<keyword evidence="6 7" id="KW-0472">Membrane</keyword>
<dbReference type="InterPro" id="IPR045621">
    <property type="entry name" value="BPD_transp_1_N"/>
</dbReference>
<sequence length="320" mass="34495">MARTILRRVLQAIPVLFVAISTTFILTRMIPGDPAAQMLGPQAPPDAIAALRVRLGIDQPIPVQYMQYFAGVLQGNFGWSTSYNQPVMPLILQRLPATLMITLTALLLAAIVGIPLGVETALRQNTWFDYLFMVLALVGVSMPIFWLGLMLVLTFSVGLGWLPAMGMGSFSNGVLDVVSHMVLPVLCLATIPMSTFARISRSSMLDTIGADYIKSLRSRGIKESAVIWKHALKNALPPIVTVFGLQLAAAFTGAILTETIFSWPGLGTLIVNAVNARDYSLIQGIVLFSAVVFVGVNLVVDIVYALINPRVGLEEGGEGK</sequence>
<feature type="transmembrane region" description="Helical" evidence="7">
    <location>
        <begin position="97"/>
        <end position="118"/>
    </location>
</feature>
<evidence type="ECO:0000259" key="8">
    <source>
        <dbReference type="PROSITE" id="PS50928"/>
    </source>
</evidence>
<dbReference type="InterPro" id="IPR000515">
    <property type="entry name" value="MetI-like"/>
</dbReference>
<dbReference type="SUPFAM" id="SSF161098">
    <property type="entry name" value="MetI-like"/>
    <property type="match status" value="1"/>
</dbReference>
<dbReference type="EMBL" id="JAIMFO010000006">
    <property type="protein sequence ID" value="MBY4797686.1"/>
    <property type="molecule type" value="Genomic_DNA"/>
</dbReference>
<dbReference type="RefSeq" id="WP_222199405.1">
    <property type="nucleotide sequence ID" value="NZ_JAIMFO010000006.1"/>
</dbReference>
<dbReference type="PROSITE" id="PS50928">
    <property type="entry name" value="ABC_TM1"/>
    <property type="match status" value="1"/>
</dbReference>
<feature type="domain" description="ABC transmembrane type-1" evidence="8">
    <location>
        <begin position="95"/>
        <end position="304"/>
    </location>
</feature>
<comment type="subcellular location">
    <subcellularLocation>
        <location evidence="1 7">Cell membrane</location>
        <topology evidence="1 7">Multi-pass membrane protein</topology>
    </subcellularLocation>
</comment>
<comment type="similarity">
    <text evidence="7">Belongs to the binding-protein-dependent transport system permease family.</text>
</comment>
<evidence type="ECO:0000256" key="1">
    <source>
        <dbReference type="ARBA" id="ARBA00004651"/>
    </source>
</evidence>
<dbReference type="Proteomes" id="UP000700908">
    <property type="component" value="Unassembled WGS sequence"/>
</dbReference>
<dbReference type="InterPro" id="IPR035906">
    <property type="entry name" value="MetI-like_sf"/>
</dbReference>
<protein>
    <submittedName>
        <fullName evidence="9">ABC transporter permease</fullName>
    </submittedName>
</protein>
<evidence type="ECO:0000256" key="5">
    <source>
        <dbReference type="ARBA" id="ARBA00022989"/>
    </source>
</evidence>
<dbReference type="Pfam" id="PF19300">
    <property type="entry name" value="BPD_transp_1_N"/>
    <property type="match status" value="1"/>
</dbReference>
<proteinExistence type="inferred from homology"/>
<feature type="transmembrane region" description="Helical" evidence="7">
    <location>
        <begin position="281"/>
        <end position="307"/>
    </location>
</feature>
<name>A0ABS7MJX9_9ACTN</name>
<evidence type="ECO:0000256" key="2">
    <source>
        <dbReference type="ARBA" id="ARBA00022448"/>
    </source>
</evidence>
<evidence type="ECO:0000313" key="9">
    <source>
        <dbReference type="EMBL" id="MBY4797686.1"/>
    </source>
</evidence>
<dbReference type="PANTHER" id="PTHR43163:SF6">
    <property type="entry name" value="DIPEPTIDE TRANSPORT SYSTEM PERMEASE PROTEIN DPPB-RELATED"/>
    <property type="match status" value="1"/>
</dbReference>
<keyword evidence="2 7" id="KW-0813">Transport</keyword>
<gene>
    <name evidence="9" type="ORF">K6V98_04865</name>
</gene>
<feature type="transmembrane region" description="Helical" evidence="7">
    <location>
        <begin position="177"/>
        <end position="197"/>
    </location>
</feature>
<evidence type="ECO:0000256" key="3">
    <source>
        <dbReference type="ARBA" id="ARBA00022475"/>
    </source>
</evidence>
<feature type="transmembrane region" description="Helical" evidence="7">
    <location>
        <begin position="130"/>
        <end position="157"/>
    </location>
</feature>
<dbReference type="CDD" id="cd06261">
    <property type="entry name" value="TM_PBP2"/>
    <property type="match status" value="1"/>
</dbReference>
<feature type="transmembrane region" description="Helical" evidence="7">
    <location>
        <begin position="239"/>
        <end position="261"/>
    </location>
</feature>
<keyword evidence="10" id="KW-1185">Reference proteome</keyword>
<feature type="transmembrane region" description="Helical" evidence="7">
    <location>
        <begin position="12"/>
        <end position="30"/>
    </location>
</feature>
<keyword evidence="3" id="KW-1003">Cell membrane</keyword>
<evidence type="ECO:0000256" key="4">
    <source>
        <dbReference type="ARBA" id="ARBA00022692"/>
    </source>
</evidence>
<accession>A0ABS7MJX9</accession>
<reference evidence="9 10" key="1">
    <citation type="submission" date="2021-08" db="EMBL/GenBank/DDBJ databases">
        <title>Collinsella faecalis sp. nov. isolated from swine faeces.</title>
        <authorList>
            <person name="Oh B.S."/>
            <person name="Lee J.H."/>
        </authorList>
    </citation>
    <scope>NUCLEOTIDE SEQUENCE [LARGE SCALE GENOMIC DNA]</scope>
    <source>
        <strain evidence="9 10">AGMB00827</strain>
    </source>
</reference>
<evidence type="ECO:0000256" key="7">
    <source>
        <dbReference type="RuleBase" id="RU363032"/>
    </source>
</evidence>
<dbReference type="Pfam" id="PF00528">
    <property type="entry name" value="BPD_transp_1"/>
    <property type="match status" value="1"/>
</dbReference>
<dbReference type="PANTHER" id="PTHR43163">
    <property type="entry name" value="DIPEPTIDE TRANSPORT SYSTEM PERMEASE PROTEIN DPPB-RELATED"/>
    <property type="match status" value="1"/>
</dbReference>
<dbReference type="Gene3D" id="1.10.3720.10">
    <property type="entry name" value="MetI-like"/>
    <property type="match status" value="1"/>
</dbReference>
<organism evidence="9 10">
    <name type="scientific">Collinsella ureilytica</name>
    <dbReference type="NCBI Taxonomy" id="2869515"/>
    <lineage>
        <taxon>Bacteria</taxon>
        <taxon>Bacillati</taxon>
        <taxon>Actinomycetota</taxon>
        <taxon>Coriobacteriia</taxon>
        <taxon>Coriobacteriales</taxon>
        <taxon>Coriobacteriaceae</taxon>
        <taxon>Collinsella</taxon>
    </lineage>
</organism>
<evidence type="ECO:0000256" key="6">
    <source>
        <dbReference type="ARBA" id="ARBA00023136"/>
    </source>
</evidence>
<keyword evidence="4 7" id="KW-0812">Transmembrane</keyword>
<comment type="caution">
    <text evidence="9">The sequence shown here is derived from an EMBL/GenBank/DDBJ whole genome shotgun (WGS) entry which is preliminary data.</text>
</comment>
<keyword evidence="5 7" id="KW-1133">Transmembrane helix</keyword>
<evidence type="ECO:0000313" key="10">
    <source>
        <dbReference type="Proteomes" id="UP000700908"/>
    </source>
</evidence>